<feature type="compositionally biased region" description="Low complexity" evidence="1">
    <location>
        <begin position="124"/>
        <end position="136"/>
    </location>
</feature>
<keyword evidence="2" id="KW-0472">Membrane</keyword>
<dbReference type="EMBL" id="AP018203">
    <property type="protein sequence ID" value="BAY53729.1"/>
    <property type="molecule type" value="Genomic_DNA"/>
</dbReference>
<feature type="region of interest" description="Disordered" evidence="1">
    <location>
        <begin position="1"/>
        <end position="51"/>
    </location>
</feature>
<organism evidence="3 4">
    <name type="scientific">Leptolyngbya boryana NIES-2135</name>
    <dbReference type="NCBI Taxonomy" id="1973484"/>
    <lineage>
        <taxon>Bacteria</taxon>
        <taxon>Bacillati</taxon>
        <taxon>Cyanobacteriota</taxon>
        <taxon>Cyanophyceae</taxon>
        <taxon>Leptolyngbyales</taxon>
        <taxon>Leptolyngbyaceae</taxon>
        <taxon>Leptolyngbya group</taxon>
        <taxon>Leptolyngbya</taxon>
    </lineage>
</organism>
<evidence type="ECO:0000313" key="4">
    <source>
        <dbReference type="Proteomes" id="UP000217895"/>
    </source>
</evidence>
<evidence type="ECO:0000256" key="2">
    <source>
        <dbReference type="SAM" id="Phobius"/>
    </source>
</evidence>
<reference evidence="3 4" key="1">
    <citation type="submission" date="2017-06" db="EMBL/GenBank/DDBJ databases">
        <title>Genome sequencing of cyanobaciteial culture collection at National Institute for Environmental Studies (NIES).</title>
        <authorList>
            <person name="Hirose Y."/>
            <person name="Shimura Y."/>
            <person name="Fujisawa T."/>
            <person name="Nakamura Y."/>
            <person name="Kawachi M."/>
        </authorList>
    </citation>
    <scope>NUCLEOTIDE SEQUENCE [LARGE SCALE GENOMIC DNA]</scope>
    <source>
        <strain evidence="3 4">NIES-2135</strain>
    </source>
</reference>
<evidence type="ECO:0000256" key="1">
    <source>
        <dbReference type="SAM" id="MobiDB-lite"/>
    </source>
</evidence>
<feature type="transmembrane region" description="Helical" evidence="2">
    <location>
        <begin position="60"/>
        <end position="81"/>
    </location>
</feature>
<feature type="compositionally biased region" description="Polar residues" evidence="1">
    <location>
        <begin position="12"/>
        <end position="37"/>
    </location>
</feature>
<dbReference type="AlphaFoldDB" id="A0A1Z4JAD4"/>
<keyword evidence="4" id="KW-1185">Reference proteome</keyword>
<dbReference type="Proteomes" id="UP000217895">
    <property type="component" value="Chromosome"/>
</dbReference>
<proteinExistence type="predicted"/>
<protein>
    <submittedName>
        <fullName evidence="3">Uncharacterized protein</fullName>
    </submittedName>
</protein>
<feature type="compositionally biased region" description="Low complexity" evidence="1">
    <location>
        <begin position="146"/>
        <end position="160"/>
    </location>
</feature>
<gene>
    <name evidence="3" type="ORF">NIES2135_05400</name>
</gene>
<keyword evidence="2" id="KW-0812">Transmembrane</keyword>
<sequence>MANPNPRDPQDRTNYPGSTSNDPLNPPSYNRNDLSRQTVERQRYEDAQQARDENNTANGFLIGILLTGLVLGGAALAYFVTQRDRTPVPQRTIVVPSASPSPSPSPEVRERVIERDRIVPVPQPQQSAPVVVPAPEVRIESPRPNPQTSPSTPSSQQQEPARQEQPRSTSEPTTTPEATASPSPSNTGQ</sequence>
<name>A0A1Z4JAD4_LEPBY</name>
<accession>A0A1Z4JAD4</accession>
<feature type="compositionally biased region" description="Low complexity" evidence="1">
    <location>
        <begin position="166"/>
        <end position="189"/>
    </location>
</feature>
<feature type="region of interest" description="Disordered" evidence="1">
    <location>
        <begin position="118"/>
        <end position="189"/>
    </location>
</feature>
<evidence type="ECO:0000313" key="3">
    <source>
        <dbReference type="EMBL" id="BAY53729.1"/>
    </source>
</evidence>
<keyword evidence="2" id="KW-1133">Transmembrane helix</keyword>
<feature type="compositionally biased region" description="Basic and acidic residues" evidence="1">
    <location>
        <begin position="38"/>
        <end position="51"/>
    </location>
</feature>